<evidence type="ECO:0000256" key="4">
    <source>
        <dbReference type="ARBA" id="ARBA00022786"/>
    </source>
</evidence>
<keyword evidence="2" id="KW-0808">Transferase</keyword>
<feature type="region of interest" description="Disordered" evidence="7">
    <location>
        <begin position="385"/>
        <end position="523"/>
    </location>
</feature>
<dbReference type="GO" id="GO:0061631">
    <property type="term" value="F:ubiquitin conjugating enzyme activity"/>
    <property type="evidence" value="ECO:0007669"/>
    <property type="project" value="UniProtKB-EC"/>
</dbReference>
<evidence type="ECO:0000256" key="3">
    <source>
        <dbReference type="ARBA" id="ARBA00022741"/>
    </source>
</evidence>
<sequence>MAQAARLNLRMQKELKLLLADPPHGASFPSLSPDSAELSLSSIDAQIKGPEGTVYAEGVFNVKIQIPERYPFQPPIVTFATPIYHPNIDNGGRICLDILNLPPKGAWQPSLNISTVLTSIGLLLSEPNPDDGLMCEASREYKYNRQAFDQKARSMTEKYAHPGASGNVGASRCIQTDSNPSMVEVKTVENESKPEANEYVLNCKKICGTGSKLTLQSSGPSEKRVESEEGNEASNNNLSVKDSKKQMKVEETKKELKHTIQESNWVQEKLNGNRRKLSLVSFAQSQKRNDNENEKLVPKNISSCTKLSVASSGHCHREEVNQCQDSISKDENTNVELKKLHGLSQKQLGSSEIVDFSGGKMHVIPQLLPSDIHVIKSDEAASVTPTVNYSKPQPQKDCVERIEEDSSATSHEKFSLVEKKLSLGSKGPSGTHNKESVEPPVYKRPRSSSFSALGTVLRGNDKDNESGLGNLEMHGRNQKQSPSPLTQLQERTKNQIQQPAHSESLFSLSKSIPKQQDRGLSKKQCFDQVKKDKTFGLAKQKEAEELLTSYAVVVLDSEDSDEEKRAPSRSKPLLARKRLGKWKV</sequence>
<evidence type="ECO:0000256" key="2">
    <source>
        <dbReference type="ARBA" id="ARBA00022679"/>
    </source>
</evidence>
<keyword evidence="4" id="KW-0833">Ubl conjugation pathway</keyword>
<evidence type="ECO:0000313" key="9">
    <source>
        <dbReference type="EMBL" id="EXB37020.1"/>
    </source>
</evidence>
<dbReference type="CDD" id="cd23805">
    <property type="entry name" value="UBCc_UBE2T"/>
    <property type="match status" value="1"/>
</dbReference>
<dbReference type="FunFam" id="3.10.110.10:FF:000041">
    <property type="entry name" value="Ubiquitin-conjugating enzyme E2 T"/>
    <property type="match status" value="1"/>
</dbReference>
<dbReference type="PROSITE" id="PS50127">
    <property type="entry name" value="UBC_2"/>
    <property type="match status" value="1"/>
</dbReference>
<accession>W9QGS7</accession>
<dbReference type="InterPro" id="IPR000608">
    <property type="entry name" value="UBC"/>
</dbReference>
<dbReference type="PROSITE" id="PS00183">
    <property type="entry name" value="UBC_1"/>
    <property type="match status" value="1"/>
</dbReference>
<keyword evidence="3" id="KW-0547">Nucleotide-binding</keyword>
<feature type="compositionally biased region" description="Basic and acidic residues" evidence="7">
    <location>
        <begin position="410"/>
        <end position="421"/>
    </location>
</feature>
<dbReference type="InterPro" id="IPR016135">
    <property type="entry name" value="UBQ-conjugating_enzyme/RWD"/>
</dbReference>
<dbReference type="Proteomes" id="UP000030645">
    <property type="component" value="Unassembled WGS sequence"/>
</dbReference>
<dbReference type="STRING" id="981085.W9QGS7"/>
<feature type="domain" description="UBC core" evidence="8">
    <location>
        <begin position="6"/>
        <end position="161"/>
    </location>
</feature>
<dbReference type="PANTHER" id="PTHR24068">
    <property type="entry name" value="UBIQUITIN-CONJUGATING ENZYME E2"/>
    <property type="match status" value="1"/>
</dbReference>
<dbReference type="InterPro" id="IPR023313">
    <property type="entry name" value="UBQ-conjugating_AS"/>
</dbReference>
<dbReference type="SMART" id="SM00212">
    <property type="entry name" value="UBCc"/>
    <property type="match status" value="1"/>
</dbReference>
<dbReference type="EC" id="2.3.2.23" evidence="1"/>
<evidence type="ECO:0000256" key="6">
    <source>
        <dbReference type="PROSITE-ProRule" id="PRU10133"/>
    </source>
</evidence>
<evidence type="ECO:0000256" key="5">
    <source>
        <dbReference type="ARBA" id="ARBA00022840"/>
    </source>
</evidence>
<dbReference type="SUPFAM" id="SSF54495">
    <property type="entry name" value="UBC-like"/>
    <property type="match status" value="1"/>
</dbReference>
<dbReference type="GO" id="GO:0005524">
    <property type="term" value="F:ATP binding"/>
    <property type="evidence" value="ECO:0007669"/>
    <property type="project" value="UniProtKB-KW"/>
</dbReference>
<evidence type="ECO:0000259" key="8">
    <source>
        <dbReference type="PROSITE" id="PS50127"/>
    </source>
</evidence>
<evidence type="ECO:0000313" key="10">
    <source>
        <dbReference type="Proteomes" id="UP000030645"/>
    </source>
</evidence>
<reference evidence="10" key="1">
    <citation type="submission" date="2013-01" db="EMBL/GenBank/DDBJ databases">
        <title>Draft Genome Sequence of a Mulberry Tree, Morus notabilis C.K. Schneid.</title>
        <authorList>
            <person name="He N."/>
            <person name="Zhao S."/>
        </authorList>
    </citation>
    <scope>NUCLEOTIDE SEQUENCE</scope>
</reference>
<proteinExistence type="predicted"/>
<dbReference type="AlphaFoldDB" id="W9QGS7"/>
<dbReference type="KEGG" id="mnt:21403686"/>
<feature type="region of interest" description="Disordered" evidence="7">
    <location>
        <begin position="213"/>
        <end position="253"/>
    </location>
</feature>
<dbReference type="Pfam" id="PF00179">
    <property type="entry name" value="UQ_con"/>
    <property type="match status" value="1"/>
</dbReference>
<feature type="active site" description="Glycyl thioester intermediate" evidence="6">
    <location>
        <position position="95"/>
    </location>
</feature>
<name>W9QGS7_9ROSA</name>
<protein>
    <recommendedName>
        <fullName evidence="1">E2 ubiquitin-conjugating enzyme</fullName>
        <ecNumber evidence="1">2.3.2.23</ecNumber>
    </recommendedName>
</protein>
<feature type="compositionally biased region" description="Polar residues" evidence="7">
    <location>
        <begin position="478"/>
        <end position="514"/>
    </location>
</feature>
<dbReference type="OrthoDB" id="9978460at2759"/>
<feature type="compositionally biased region" description="Basic and acidic residues" evidence="7">
    <location>
        <begin position="241"/>
        <end position="253"/>
    </location>
</feature>
<dbReference type="Gene3D" id="3.10.110.10">
    <property type="entry name" value="Ubiquitin Conjugating Enzyme"/>
    <property type="match status" value="1"/>
</dbReference>
<gene>
    <name evidence="9" type="ORF">L484_020805</name>
</gene>
<keyword evidence="5" id="KW-0067">ATP-binding</keyword>
<evidence type="ECO:0000256" key="1">
    <source>
        <dbReference type="ARBA" id="ARBA00012486"/>
    </source>
</evidence>
<keyword evidence="10" id="KW-1185">Reference proteome</keyword>
<evidence type="ECO:0000256" key="7">
    <source>
        <dbReference type="SAM" id="MobiDB-lite"/>
    </source>
</evidence>
<organism evidence="9 10">
    <name type="scientific">Morus notabilis</name>
    <dbReference type="NCBI Taxonomy" id="981085"/>
    <lineage>
        <taxon>Eukaryota</taxon>
        <taxon>Viridiplantae</taxon>
        <taxon>Streptophyta</taxon>
        <taxon>Embryophyta</taxon>
        <taxon>Tracheophyta</taxon>
        <taxon>Spermatophyta</taxon>
        <taxon>Magnoliopsida</taxon>
        <taxon>eudicotyledons</taxon>
        <taxon>Gunneridae</taxon>
        <taxon>Pentapetalae</taxon>
        <taxon>rosids</taxon>
        <taxon>fabids</taxon>
        <taxon>Rosales</taxon>
        <taxon>Moraceae</taxon>
        <taxon>Moreae</taxon>
        <taxon>Morus</taxon>
    </lineage>
</organism>
<dbReference type="EMBL" id="KE343603">
    <property type="protein sequence ID" value="EXB37020.1"/>
    <property type="molecule type" value="Genomic_DNA"/>
</dbReference>
<dbReference type="eggNOG" id="KOG0417">
    <property type="taxonomic scope" value="Eukaryota"/>
</dbReference>